<dbReference type="InterPro" id="IPR035959">
    <property type="entry name" value="RutC-like_sf"/>
</dbReference>
<keyword evidence="2" id="KW-1185">Reference proteome</keyword>
<comment type="caution">
    <text evidence="1">The sequence shown here is derived from an EMBL/GenBank/DDBJ whole genome shotgun (WGS) entry which is preliminary data.</text>
</comment>
<name>A0A9P9D081_9PLEO</name>
<dbReference type="AlphaFoldDB" id="A0A9P9D081"/>
<evidence type="ECO:0000313" key="1">
    <source>
        <dbReference type="EMBL" id="KAH7110067.1"/>
    </source>
</evidence>
<dbReference type="Proteomes" id="UP000700596">
    <property type="component" value="Unassembled WGS sequence"/>
</dbReference>
<dbReference type="EMBL" id="JAGMWT010000029">
    <property type="protein sequence ID" value="KAH7110067.1"/>
    <property type="molecule type" value="Genomic_DNA"/>
</dbReference>
<dbReference type="Gene3D" id="3.30.1330.40">
    <property type="entry name" value="RutC-like"/>
    <property type="match status" value="1"/>
</dbReference>
<organism evidence="1 2">
    <name type="scientific">Dendryphion nanum</name>
    <dbReference type="NCBI Taxonomy" id="256645"/>
    <lineage>
        <taxon>Eukaryota</taxon>
        <taxon>Fungi</taxon>
        <taxon>Dikarya</taxon>
        <taxon>Ascomycota</taxon>
        <taxon>Pezizomycotina</taxon>
        <taxon>Dothideomycetes</taxon>
        <taxon>Pleosporomycetidae</taxon>
        <taxon>Pleosporales</taxon>
        <taxon>Torulaceae</taxon>
        <taxon>Dendryphion</taxon>
    </lineage>
</organism>
<dbReference type="Pfam" id="PF01042">
    <property type="entry name" value="Ribonuc_L-PSP"/>
    <property type="match status" value="1"/>
</dbReference>
<dbReference type="CDD" id="cd00448">
    <property type="entry name" value="YjgF_YER057c_UK114_family"/>
    <property type="match status" value="1"/>
</dbReference>
<accession>A0A9P9D081</accession>
<dbReference type="InterPro" id="IPR006175">
    <property type="entry name" value="YjgF/YER057c/UK114"/>
</dbReference>
<dbReference type="OrthoDB" id="309640at2759"/>
<reference evidence="1" key="1">
    <citation type="journal article" date="2021" name="Nat. Commun.">
        <title>Genetic determinants of endophytism in the Arabidopsis root mycobiome.</title>
        <authorList>
            <person name="Mesny F."/>
            <person name="Miyauchi S."/>
            <person name="Thiergart T."/>
            <person name="Pickel B."/>
            <person name="Atanasova L."/>
            <person name="Karlsson M."/>
            <person name="Huettel B."/>
            <person name="Barry K.W."/>
            <person name="Haridas S."/>
            <person name="Chen C."/>
            <person name="Bauer D."/>
            <person name="Andreopoulos W."/>
            <person name="Pangilinan J."/>
            <person name="LaButti K."/>
            <person name="Riley R."/>
            <person name="Lipzen A."/>
            <person name="Clum A."/>
            <person name="Drula E."/>
            <person name="Henrissat B."/>
            <person name="Kohler A."/>
            <person name="Grigoriev I.V."/>
            <person name="Martin F.M."/>
            <person name="Hacquard S."/>
        </authorList>
    </citation>
    <scope>NUCLEOTIDE SEQUENCE</scope>
    <source>
        <strain evidence="1">MPI-CAGE-CH-0243</strain>
    </source>
</reference>
<evidence type="ECO:0000313" key="2">
    <source>
        <dbReference type="Proteomes" id="UP000700596"/>
    </source>
</evidence>
<gene>
    <name evidence="1" type="ORF">B0J11DRAFT_207483</name>
</gene>
<dbReference type="SUPFAM" id="SSF55298">
    <property type="entry name" value="YjgF-like"/>
    <property type="match status" value="1"/>
</dbReference>
<protein>
    <submittedName>
        <fullName evidence="1">Endoribonuclease L-PSP/chorismate mutase-like protein</fullName>
    </submittedName>
</protein>
<sequence length="151" mass="16258">MASSTKPHAFNPANVPTPPPTYSQVCVTPLLPTTKIVTLAGQVGIDPSNNELATTFIDQVKFAYQNVNNSLKAAGASPRDIAHVKHYIVKDTGDVELDGKDVVDRGWGKLWVEFMNHEAEGHLPPDTVLGVASLAKKDLLYEVEVLAIVNG</sequence>
<proteinExistence type="predicted"/>